<proteinExistence type="predicted"/>
<dbReference type="InterPro" id="IPR050807">
    <property type="entry name" value="TransReg_Diox_bact_type"/>
</dbReference>
<dbReference type="Proteomes" id="UP000320421">
    <property type="component" value="Chromosome"/>
</dbReference>
<dbReference type="PANTHER" id="PTHR46797:SF1">
    <property type="entry name" value="METHYLPHOSPHONATE SYNTHASE"/>
    <property type="match status" value="1"/>
</dbReference>
<dbReference type="GO" id="GO:0003677">
    <property type="term" value="F:DNA binding"/>
    <property type="evidence" value="ECO:0007669"/>
    <property type="project" value="UniProtKB-KW"/>
</dbReference>
<reference evidence="3 4" key="1">
    <citation type="submission" date="2019-02" db="EMBL/GenBank/DDBJ databases">
        <title>Deep-cultivation of Planctomycetes and their phenomic and genomic characterization uncovers novel biology.</title>
        <authorList>
            <person name="Wiegand S."/>
            <person name="Jogler M."/>
            <person name="Boedeker C."/>
            <person name="Pinto D."/>
            <person name="Vollmers J."/>
            <person name="Rivas-Marin E."/>
            <person name="Kohn T."/>
            <person name="Peeters S.H."/>
            <person name="Heuer A."/>
            <person name="Rast P."/>
            <person name="Oberbeckmann S."/>
            <person name="Bunk B."/>
            <person name="Jeske O."/>
            <person name="Meyerdierks A."/>
            <person name="Storesund J.E."/>
            <person name="Kallscheuer N."/>
            <person name="Luecker S."/>
            <person name="Lage O.M."/>
            <person name="Pohl T."/>
            <person name="Merkel B.J."/>
            <person name="Hornburger P."/>
            <person name="Mueller R.-W."/>
            <person name="Bruemmer F."/>
            <person name="Labrenz M."/>
            <person name="Spormann A.M."/>
            <person name="Op den Camp H."/>
            <person name="Overmann J."/>
            <person name="Amann R."/>
            <person name="Jetten M.S.M."/>
            <person name="Mascher T."/>
            <person name="Medema M.H."/>
            <person name="Devos D.P."/>
            <person name="Kaster A.-K."/>
            <person name="Ovreas L."/>
            <person name="Rohde M."/>
            <person name="Galperin M.Y."/>
            <person name="Jogler C."/>
        </authorList>
    </citation>
    <scope>NUCLEOTIDE SEQUENCE [LARGE SCALE GENOMIC DNA]</scope>
    <source>
        <strain evidence="3 4">HG66A1</strain>
    </source>
</reference>
<evidence type="ECO:0000313" key="4">
    <source>
        <dbReference type="Proteomes" id="UP000320421"/>
    </source>
</evidence>
<dbReference type="PROSITE" id="PS50943">
    <property type="entry name" value="HTH_CROC1"/>
    <property type="match status" value="1"/>
</dbReference>
<evidence type="ECO:0000256" key="1">
    <source>
        <dbReference type="ARBA" id="ARBA00023125"/>
    </source>
</evidence>
<dbReference type="Pfam" id="PF13560">
    <property type="entry name" value="HTH_31"/>
    <property type="match status" value="1"/>
</dbReference>
<dbReference type="CDD" id="cd00093">
    <property type="entry name" value="HTH_XRE"/>
    <property type="match status" value="1"/>
</dbReference>
<name>A0A517PSR3_9PLAN</name>
<sequence>MSLAHRIQMARKQAGLTLEQLASQAEVSKTYIWELENDQKGEKKPSADVLLRIANALKTTIAELLGLPTVQADDRNIEISKSLREFCEWMEKTDRKLSEEEIRDLAAMRFRGGQPKSRDDWDDLYRTLKRITKG</sequence>
<dbReference type="AlphaFoldDB" id="A0A517PSR3"/>
<dbReference type="EMBL" id="CP036266">
    <property type="protein sequence ID" value="QDT22420.1"/>
    <property type="molecule type" value="Genomic_DNA"/>
</dbReference>
<protein>
    <submittedName>
        <fullName evidence="3">Anaerobic benzoate catabolism transcriptional regulator</fullName>
    </submittedName>
</protein>
<dbReference type="SUPFAM" id="SSF47413">
    <property type="entry name" value="lambda repressor-like DNA-binding domains"/>
    <property type="match status" value="1"/>
</dbReference>
<accession>A0A517PSR3</accession>
<organism evidence="3 4">
    <name type="scientific">Gimesia chilikensis</name>
    <dbReference type="NCBI Taxonomy" id="2605989"/>
    <lineage>
        <taxon>Bacteria</taxon>
        <taxon>Pseudomonadati</taxon>
        <taxon>Planctomycetota</taxon>
        <taxon>Planctomycetia</taxon>
        <taxon>Planctomycetales</taxon>
        <taxon>Planctomycetaceae</taxon>
        <taxon>Gimesia</taxon>
    </lineage>
</organism>
<dbReference type="GO" id="GO:0005829">
    <property type="term" value="C:cytosol"/>
    <property type="evidence" value="ECO:0007669"/>
    <property type="project" value="TreeGrafter"/>
</dbReference>
<keyword evidence="4" id="KW-1185">Reference proteome</keyword>
<keyword evidence="1" id="KW-0238">DNA-binding</keyword>
<evidence type="ECO:0000313" key="3">
    <source>
        <dbReference type="EMBL" id="QDT22420.1"/>
    </source>
</evidence>
<dbReference type="PANTHER" id="PTHR46797">
    <property type="entry name" value="HTH-TYPE TRANSCRIPTIONAL REGULATOR"/>
    <property type="match status" value="1"/>
</dbReference>
<evidence type="ECO:0000259" key="2">
    <source>
        <dbReference type="PROSITE" id="PS50943"/>
    </source>
</evidence>
<gene>
    <name evidence="3" type="ORF">HG66A1_42280</name>
</gene>
<dbReference type="GO" id="GO:0003700">
    <property type="term" value="F:DNA-binding transcription factor activity"/>
    <property type="evidence" value="ECO:0007669"/>
    <property type="project" value="TreeGrafter"/>
</dbReference>
<feature type="domain" description="HTH cro/C1-type" evidence="2">
    <location>
        <begin position="7"/>
        <end position="64"/>
    </location>
</feature>
<dbReference type="InterPro" id="IPR001387">
    <property type="entry name" value="Cro/C1-type_HTH"/>
</dbReference>
<dbReference type="InterPro" id="IPR010982">
    <property type="entry name" value="Lambda_DNA-bd_dom_sf"/>
</dbReference>
<dbReference type="Gene3D" id="1.10.260.40">
    <property type="entry name" value="lambda repressor-like DNA-binding domains"/>
    <property type="match status" value="1"/>
</dbReference>
<dbReference type="SMART" id="SM00530">
    <property type="entry name" value="HTH_XRE"/>
    <property type="match status" value="1"/>
</dbReference>